<evidence type="ECO:0000313" key="1">
    <source>
        <dbReference type="EMBL" id="DAF87339.1"/>
    </source>
</evidence>
<proteinExistence type="predicted"/>
<sequence length="157" mass="17439">MSNAKKYNKALGLAAQSHTDKYNTTKTRVLATGVELSDEAFDALYRAAVGTSGLVGNAPTEISDTEADALDLLVAFLNANRDEWFTFSDLCGRSGAIKTSKVRDWYSGNTRVTLDNKDTRNTLKEFFDRLIKAKVFEVDTMVFKSNGTNVLYVYKAR</sequence>
<dbReference type="EMBL" id="BK015962">
    <property type="protein sequence ID" value="DAF87339.1"/>
    <property type="molecule type" value="Genomic_DNA"/>
</dbReference>
<accession>A0A8S5TYR4</accession>
<organism evidence="1">
    <name type="scientific">Siphoviridae sp. ctnPP24</name>
    <dbReference type="NCBI Taxonomy" id="2825662"/>
    <lineage>
        <taxon>Viruses</taxon>
        <taxon>Duplodnaviria</taxon>
        <taxon>Heunggongvirae</taxon>
        <taxon>Uroviricota</taxon>
        <taxon>Caudoviricetes</taxon>
    </lineage>
</organism>
<name>A0A8S5TYR4_9CAUD</name>
<reference evidence="1" key="1">
    <citation type="journal article" date="2021" name="Proc. Natl. Acad. Sci. U.S.A.">
        <title>A Catalog of Tens of Thousands of Viruses from Human Metagenomes Reveals Hidden Associations with Chronic Diseases.</title>
        <authorList>
            <person name="Tisza M.J."/>
            <person name="Buck C.B."/>
        </authorList>
    </citation>
    <scope>NUCLEOTIDE SEQUENCE</scope>
    <source>
        <strain evidence="1">CtnPP24</strain>
    </source>
</reference>
<protein>
    <submittedName>
        <fullName evidence="1">Uncharacterized protein</fullName>
    </submittedName>
</protein>